<gene>
    <name evidence="1" type="ORF">FF38_09925</name>
</gene>
<accession>A0A0L0CPI0</accession>
<name>A0A0L0CPI0_LUCCU</name>
<protein>
    <submittedName>
        <fullName evidence="1">Uncharacterized protein</fullName>
    </submittedName>
</protein>
<sequence>MFLQNCKTAACSSSRGILIIFKGAHLDLAATRDTSILSWAFIDLQYDTAPNASSLASTKTCSSRRPWRQLFHTSTISPGSASSHPMLGLQTSRYHKVAQKPKWVENGHNHTLLVGDLTPSITPAFTLWNFKLNLKVSSFGCQYIPSTFSVFSSLKSLEKFTGFSTEPLRATITSEELDEKLRSSSYDVAYLLRNFNGPCRPLKTWAELSTLTSLVPVTGGAILDRCGMAAEELGVELLFMAMDKARWAFNNWVWRTFIWVWRTSKLLL</sequence>
<dbReference type="Proteomes" id="UP000037069">
    <property type="component" value="Unassembled WGS sequence"/>
</dbReference>
<evidence type="ECO:0000313" key="2">
    <source>
        <dbReference type="Proteomes" id="UP000037069"/>
    </source>
</evidence>
<organism evidence="1 2">
    <name type="scientific">Lucilia cuprina</name>
    <name type="common">Green bottle fly</name>
    <name type="synonym">Australian sheep blowfly</name>
    <dbReference type="NCBI Taxonomy" id="7375"/>
    <lineage>
        <taxon>Eukaryota</taxon>
        <taxon>Metazoa</taxon>
        <taxon>Ecdysozoa</taxon>
        <taxon>Arthropoda</taxon>
        <taxon>Hexapoda</taxon>
        <taxon>Insecta</taxon>
        <taxon>Pterygota</taxon>
        <taxon>Neoptera</taxon>
        <taxon>Endopterygota</taxon>
        <taxon>Diptera</taxon>
        <taxon>Brachycera</taxon>
        <taxon>Muscomorpha</taxon>
        <taxon>Oestroidea</taxon>
        <taxon>Calliphoridae</taxon>
        <taxon>Luciliinae</taxon>
        <taxon>Lucilia</taxon>
    </lineage>
</organism>
<proteinExistence type="predicted"/>
<reference evidence="1 2" key="1">
    <citation type="journal article" date="2015" name="Nat. Commun.">
        <title>Lucilia cuprina genome unlocks parasitic fly biology to underpin future interventions.</title>
        <authorList>
            <person name="Anstead C.A."/>
            <person name="Korhonen P.K."/>
            <person name="Young N.D."/>
            <person name="Hall R.S."/>
            <person name="Jex A.R."/>
            <person name="Murali S.C."/>
            <person name="Hughes D.S."/>
            <person name="Lee S.F."/>
            <person name="Perry T."/>
            <person name="Stroehlein A.J."/>
            <person name="Ansell B.R."/>
            <person name="Breugelmans B."/>
            <person name="Hofmann A."/>
            <person name="Qu J."/>
            <person name="Dugan S."/>
            <person name="Lee S.L."/>
            <person name="Chao H."/>
            <person name="Dinh H."/>
            <person name="Han Y."/>
            <person name="Doddapaneni H.V."/>
            <person name="Worley K.C."/>
            <person name="Muzny D.M."/>
            <person name="Ioannidis P."/>
            <person name="Waterhouse R.M."/>
            <person name="Zdobnov E.M."/>
            <person name="James P.J."/>
            <person name="Bagnall N.H."/>
            <person name="Kotze A.C."/>
            <person name="Gibbs R.A."/>
            <person name="Richards S."/>
            <person name="Batterham P."/>
            <person name="Gasser R.B."/>
        </authorList>
    </citation>
    <scope>NUCLEOTIDE SEQUENCE [LARGE SCALE GENOMIC DNA]</scope>
    <source>
        <strain evidence="1 2">LS</strain>
        <tissue evidence="1">Full body</tissue>
    </source>
</reference>
<dbReference type="EMBL" id="JRES01000083">
    <property type="protein sequence ID" value="KNC34260.1"/>
    <property type="molecule type" value="Genomic_DNA"/>
</dbReference>
<dbReference type="AlphaFoldDB" id="A0A0L0CPI0"/>
<comment type="caution">
    <text evidence="1">The sequence shown here is derived from an EMBL/GenBank/DDBJ whole genome shotgun (WGS) entry which is preliminary data.</text>
</comment>
<keyword evidence="2" id="KW-1185">Reference proteome</keyword>
<evidence type="ECO:0000313" key="1">
    <source>
        <dbReference type="EMBL" id="KNC34260.1"/>
    </source>
</evidence>